<organism evidence="2 3">
    <name type="scientific">Phaseolus angularis</name>
    <name type="common">Azuki bean</name>
    <name type="synonym">Vigna angularis</name>
    <dbReference type="NCBI Taxonomy" id="3914"/>
    <lineage>
        <taxon>Eukaryota</taxon>
        <taxon>Viridiplantae</taxon>
        <taxon>Streptophyta</taxon>
        <taxon>Embryophyta</taxon>
        <taxon>Tracheophyta</taxon>
        <taxon>Spermatophyta</taxon>
        <taxon>Magnoliopsida</taxon>
        <taxon>eudicotyledons</taxon>
        <taxon>Gunneridae</taxon>
        <taxon>Pentapetalae</taxon>
        <taxon>rosids</taxon>
        <taxon>fabids</taxon>
        <taxon>Fabales</taxon>
        <taxon>Fabaceae</taxon>
        <taxon>Papilionoideae</taxon>
        <taxon>50 kb inversion clade</taxon>
        <taxon>NPAAA clade</taxon>
        <taxon>indigoferoid/millettioid clade</taxon>
        <taxon>Phaseoleae</taxon>
        <taxon>Vigna</taxon>
    </lineage>
</organism>
<dbReference type="Proteomes" id="UP000053144">
    <property type="component" value="Chromosome 7"/>
</dbReference>
<evidence type="ECO:0000313" key="2">
    <source>
        <dbReference type="EMBL" id="KOM46482.1"/>
    </source>
</evidence>
<sequence>MAEDRSEVSDYSSEEEGTEDYRRGGTMHGRSFTILSIVPHTSGGLHLHAKLPSDVVVIIIELLTPPPTDATQRWNQIRLIGTEYGGVI</sequence>
<gene>
    <name evidence="2" type="ORF">LR48_Vigan07g018600</name>
</gene>
<proteinExistence type="predicted"/>
<evidence type="ECO:0000313" key="3">
    <source>
        <dbReference type="Proteomes" id="UP000053144"/>
    </source>
</evidence>
<dbReference type="AlphaFoldDB" id="A0A0L9UV89"/>
<feature type="region of interest" description="Disordered" evidence="1">
    <location>
        <begin position="1"/>
        <end position="25"/>
    </location>
</feature>
<name>A0A0L9UV89_PHAAN</name>
<dbReference type="Gramene" id="KOM46482">
    <property type="protein sequence ID" value="KOM46482"/>
    <property type="gene ID" value="LR48_Vigan07g018600"/>
</dbReference>
<evidence type="ECO:0000256" key="1">
    <source>
        <dbReference type="SAM" id="MobiDB-lite"/>
    </source>
</evidence>
<accession>A0A0L9UV89</accession>
<dbReference type="EMBL" id="CM003377">
    <property type="protein sequence ID" value="KOM46482.1"/>
    <property type="molecule type" value="Genomic_DNA"/>
</dbReference>
<reference evidence="3" key="1">
    <citation type="journal article" date="2015" name="Proc. Natl. Acad. Sci. U.S.A.">
        <title>Genome sequencing of adzuki bean (Vigna angularis) provides insight into high starch and low fat accumulation and domestication.</title>
        <authorList>
            <person name="Yang K."/>
            <person name="Tian Z."/>
            <person name="Chen C."/>
            <person name="Luo L."/>
            <person name="Zhao B."/>
            <person name="Wang Z."/>
            <person name="Yu L."/>
            <person name="Li Y."/>
            <person name="Sun Y."/>
            <person name="Li W."/>
            <person name="Chen Y."/>
            <person name="Li Y."/>
            <person name="Zhang Y."/>
            <person name="Ai D."/>
            <person name="Zhao J."/>
            <person name="Shang C."/>
            <person name="Ma Y."/>
            <person name="Wu B."/>
            <person name="Wang M."/>
            <person name="Gao L."/>
            <person name="Sun D."/>
            <person name="Zhang P."/>
            <person name="Guo F."/>
            <person name="Wang W."/>
            <person name="Li Y."/>
            <person name="Wang J."/>
            <person name="Varshney R.K."/>
            <person name="Wang J."/>
            <person name="Ling H.Q."/>
            <person name="Wan P."/>
        </authorList>
    </citation>
    <scope>NUCLEOTIDE SEQUENCE</scope>
    <source>
        <strain evidence="3">cv. Jingnong 6</strain>
    </source>
</reference>
<protein>
    <submittedName>
        <fullName evidence="2">Uncharacterized protein</fullName>
    </submittedName>
</protein>